<evidence type="ECO:0000313" key="2">
    <source>
        <dbReference type="Proteomes" id="UP000756346"/>
    </source>
</evidence>
<dbReference type="GeneID" id="70182930"/>
<protein>
    <recommendedName>
        <fullName evidence="3">Aminoglycoside phosphotransferase domain-containing protein</fullName>
    </recommendedName>
</protein>
<accession>A0A9P8YD68</accession>
<dbReference type="EMBL" id="JAGTJQ010000003">
    <property type="protein sequence ID" value="KAH7035874.1"/>
    <property type="molecule type" value="Genomic_DNA"/>
</dbReference>
<keyword evidence="2" id="KW-1185">Reference proteome</keyword>
<dbReference type="Proteomes" id="UP000756346">
    <property type="component" value="Unassembled WGS sequence"/>
</dbReference>
<dbReference type="RefSeq" id="XP_046015967.1">
    <property type="nucleotide sequence ID" value="XM_046153384.1"/>
</dbReference>
<comment type="caution">
    <text evidence="1">The sequence shown here is derived from an EMBL/GenBank/DDBJ whole genome shotgun (WGS) entry which is preliminary data.</text>
</comment>
<dbReference type="OrthoDB" id="2968323at2759"/>
<proteinExistence type="predicted"/>
<name>A0A9P8YD68_9PEZI</name>
<sequence length="207" mass="23078">MQIVQRMLKLNARLVALQDVFWPAPESSPSSSLSSSSLRARARLPIPTFLWHDNLSADNLLVDEHGVLRGVLDWADVSCLPSHAACELPAVLQLQDGGRGHNDTAPPPVPPLLGTRGMFVWRAYYAELKRYEIVAMRELFVSLMRDLSATWTRAYDEAGLLRDMEAAIQNCDSEDTFEVVEGWVAGLEGGKVPGKDMKWLHQALWPV</sequence>
<reference evidence="1" key="1">
    <citation type="journal article" date="2021" name="Nat. Commun.">
        <title>Genetic determinants of endophytism in the Arabidopsis root mycobiome.</title>
        <authorList>
            <person name="Mesny F."/>
            <person name="Miyauchi S."/>
            <person name="Thiergart T."/>
            <person name="Pickel B."/>
            <person name="Atanasova L."/>
            <person name="Karlsson M."/>
            <person name="Huettel B."/>
            <person name="Barry K.W."/>
            <person name="Haridas S."/>
            <person name="Chen C."/>
            <person name="Bauer D."/>
            <person name="Andreopoulos W."/>
            <person name="Pangilinan J."/>
            <person name="LaButti K."/>
            <person name="Riley R."/>
            <person name="Lipzen A."/>
            <person name="Clum A."/>
            <person name="Drula E."/>
            <person name="Henrissat B."/>
            <person name="Kohler A."/>
            <person name="Grigoriev I.V."/>
            <person name="Martin F.M."/>
            <person name="Hacquard S."/>
        </authorList>
    </citation>
    <scope>NUCLEOTIDE SEQUENCE</scope>
    <source>
        <strain evidence="1">MPI-CAGE-CH-0230</strain>
    </source>
</reference>
<evidence type="ECO:0000313" key="1">
    <source>
        <dbReference type="EMBL" id="KAH7035874.1"/>
    </source>
</evidence>
<evidence type="ECO:0008006" key="3">
    <source>
        <dbReference type="Google" id="ProtNLM"/>
    </source>
</evidence>
<dbReference type="AlphaFoldDB" id="A0A9P8YD68"/>
<gene>
    <name evidence="1" type="ORF">B0I36DRAFT_319258</name>
</gene>
<organism evidence="1 2">
    <name type="scientific">Microdochium trichocladiopsis</name>
    <dbReference type="NCBI Taxonomy" id="1682393"/>
    <lineage>
        <taxon>Eukaryota</taxon>
        <taxon>Fungi</taxon>
        <taxon>Dikarya</taxon>
        <taxon>Ascomycota</taxon>
        <taxon>Pezizomycotina</taxon>
        <taxon>Sordariomycetes</taxon>
        <taxon>Xylariomycetidae</taxon>
        <taxon>Xylariales</taxon>
        <taxon>Microdochiaceae</taxon>
        <taxon>Microdochium</taxon>
    </lineage>
</organism>